<dbReference type="Proteomes" id="UP001162164">
    <property type="component" value="Unassembled WGS sequence"/>
</dbReference>
<proteinExistence type="predicted"/>
<feature type="repeat" description="LDL-receptor class B" evidence="3">
    <location>
        <begin position="109"/>
        <end position="154"/>
    </location>
</feature>
<dbReference type="InterPro" id="IPR000033">
    <property type="entry name" value="LDLR_classB_rpt"/>
</dbReference>
<dbReference type="PROSITE" id="PS51120">
    <property type="entry name" value="LDLRB"/>
    <property type="match status" value="3"/>
</dbReference>
<name>A0ABQ9IY56_9CUCU</name>
<evidence type="ECO:0000313" key="5">
    <source>
        <dbReference type="Proteomes" id="UP001162164"/>
    </source>
</evidence>
<sequence length="244" mass="27704">MKRPIQIKSYQTAVGLDIDCIEGRFYWSDISGRAIRSALFNGSMKNDFITEGIGSPEGLAIDWVSRNIYWTDSTRDTIEVANLDSRRRRVLFNTDLVNPRGIAVHPQRGKIFWTDWNRLNPKIEWANADGTDRQIFLRGESVVLPNSLTIDFDTEQLCYADAGSKKIACVHIDSRTTKTMAVNCTYPFGIAVTDRHIYWSDWIMKKIEGLDKYTMNRLPHLQVPLGGSGNKLFGLAAVANRCPR</sequence>
<organism evidence="4 5">
    <name type="scientific">Molorchus minor</name>
    <dbReference type="NCBI Taxonomy" id="1323400"/>
    <lineage>
        <taxon>Eukaryota</taxon>
        <taxon>Metazoa</taxon>
        <taxon>Ecdysozoa</taxon>
        <taxon>Arthropoda</taxon>
        <taxon>Hexapoda</taxon>
        <taxon>Insecta</taxon>
        <taxon>Pterygota</taxon>
        <taxon>Neoptera</taxon>
        <taxon>Endopterygota</taxon>
        <taxon>Coleoptera</taxon>
        <taxon>Polyphaga</taxon>
        <taxon>Cucujiformia</taxon>
        <taxon>Chrysomeloidea</taxon>
        <taxon>Cerambycidae</taxon>
        <taxon>Lamiinae</taxon>
        <taxon>Monochamini</taxon>
        <taxon>Molorchus</taxon>
    </lineage>
</organism>
<protein>
    <submittedName>
        <fullName evidence="4">Uncharacterized protein</fullName>
    </submittedName>
</protein>
<keyword evidence="2" id="KW-0677">Repeat</keyword>
<dbReference type="SMART" id="SM00135">
    <property type="entry name" value="LY"/>
    <property type="match status" value="5"/>
</dbReference>
<comment type="caution">
    <text evidence="4">The sequence shown here is derived from an EMBL/GenBank/DDBJ whole genome shotgun (WGS) entry which is preliminary data.</text>
</comment>
<dbReference type="PANTHER" id="PTHR46513:SF13">
    <property type="entry name" value="EGF-LIKE DOMAIN-CONTAINING PROTEIN"/>
    <property type="match status" value="1"/>
</dbReference>
<evidence type="ECO:0000256" key="3">
    <source>
        <dbReference type="PROSITE-ProRule" id="PRU00461"/>
    </source>
</evidence>
<evidence type="ECO:0000256" key="1">
    <source>
        <dbReference type="ARBA" id="ARBA00022536"/>
    </source>
</evidence>
<dbReference type="Pfam" id="PF00058">
    <property type="entry name" value="Ldl_recept_b"/>
    <property type="match status" value="3"/>
</dbReference>
<keyword evidence="1" id="KW-0245">EGF-like domain</keyword>
<dbReference type="InterPro" id="IPR011042">
    <property type="entry name" value="6-blade_b-propeller_TolB-like"/>
</dbReference>
<evidence type="ECO:0000313" key="4">
    <source>
        <dbReference type="EMBL" id="KAJ8969011.1"/>
    </source>
</evidence>
<dbReference type="SUPFAM" id="SSF63825">
    <property type="entry name" value="YWTD domain"/>
    <property type="match status" value="1"/>
</dbReference>
<dbReference type="EMBL" id="JAPWTJ010001883">
    <property type="protein sequence ID" value="KAJ8969011.1"/>
    <property type="molecule type" value="Genomic_DNA"/>
</dbReference>
<dbReference type="InterPro" id="IPR050778">
    <property type="entry name" value="Cueball_EGF_LRP_Nidogen"/>
</dbReference>
<accession>A0ABQ9IY56</accession>
<feature type="repeat" description="LDL-receptor class B" evidence="3">
    <location>
        <begin position="23"/>
        <end position="65"/>
    </location>
</feature>
<feature type="repeat" description="LDL-receptor class B" evidence="3">
    <location>
        <begin position="66"/>
        <end position="108"/>
    </location>
</feature>
<gene>
    <name evidence="4" type="ORF">NQ317_007372</name>
</gene>
<dbReference type="PANTHER" id="PTHR46513">
    <property type="entry name" value="VITELLOGENIN RECEPTOR-LIKE PROTEIN-RELATED-RELATED"/>
    <property type="match status" value="1"/>
</dbReference>
<evidence type="ECO:0000256" key="2">
    <source>
        <dbReference type="ARBA" id="ARBA00022737"/>
    </source>
</evidence>
<dbReference type="Gene3D" id="2.120.10.30">
    <property type="entry name" value="TolB, C-terminal domain"/>
    <property type="match status" value="1"/>
</dbReference>
<keyword evidence="5" id="KW-1185">Reference proteome</keyword>
<reference evidence="4" key="1">
    <citation type="journal article" date="2023" name="Insect Mol. Biol.">
        <title>Genome sequencing provides insights into the evolution of gene families encoding plant cell wall-degrading enzymes in longhorned beetles.</title>
        <authorList>
            <person name="Shin N.R."/>
            <person name="Okamura Y."/>
            <person name="Kirsch R."/>
            <person name="Pauchet Y."/>
        </authorList>
    </citation>
    <scope>NUCLEOTIDE SEQUENCE</scope>
    <source>
        <strain evidence="4">MMC_N1</strain>
    </source>
</reference>